<evidence type="ECO:0000313" key="3">
    <source>
        <dbReference type="Proteomes" id="UP001163046"/>
    </source>
</evidence>
<proteinExistence type="predicted"/>
<feature type="region of interest" description="Disordered" evidence="1">
    <location>
        <begin position="69"/>
        <end position="90"/>
    </location>
</feature>
<comment type="caution">
    <text evidence="2">The sequence shown here is derived from an EMBL/GenBank/DDBJ whole genome shotgun (WGS) entry which is preliminary data.</text>
</comment>
<feature type="compositionally biased region" description="Basic and acidic residues" evidence="1">
    <location>
        <begin position="180"/>
        <end position="189"/>
    </location>
</feature>
<sequence length="272" mass="30736">MIENIIPIIIELKHMLEKQHSPLLKDLMSCLKEVMKDYRSEVQDVLSADRQLANEIEFDLKRFEEQQKELEEQRRKQNTPNNSPQVCKTRPQGTQTNCLIVFFFIFIVNVWDLLNGQQPDKPASVGNTPAQVAEFVTPQLRNATPSPNNGSNRPNITPLAGAISQMKISRRHTLAASDLQKQDPDRTSDLKSTLTVPISPLQNKRRHTLTTEAILNSARKAVDQAHKVAEQQKRRRSVGQMEGPCEDGAVTEGPERRTPLKPTNFQSLSEGK</sequence>
<evidence type="ECO:0000313" key="2">
    <source>
        <dbReference type="EMBL" id="KAJ7392193.1"/>
    </source>
</evidence>
<feature type="compositionally biased region" description="Polar residues" evidence="1">
    <location>
        <begin position="78"/>
        <end position="90"/>
    </location>
</feature>
<dbReference type="PANTHER" id="PTHR14222">
    <property type="entry name" value="CONDENSIN"/>
    <property type="match status" value="1"/>
</dbReference>
<dbReference type="InterPro" id="IPR026971">
    <property type="entry name" value="CND1/NCAPD3"/>
</dbReference>
<gene>
    <name evidence="2" type="primary">NCAPD3_3</name>
    <name evidence="2" type="ORF">OS493_013566</name>
</gene>
<dbReference type="PANTHER" id="PTHR14222:SF1">
    <property type="entry name" value="CONDENSIN-2 COMPLEX SUBUNIT D3"/>
    <property type="match status" value="1"/>
</dbReference>
<organism evidence="2 3">
    <name type="scientific">Desmophyllum pertusum</name>
    <dbReference type="NCBI Taxonomy" id="174260"/>
    <lineage>
        <taxon>Eukaryota</taxon>
        <taxon>Metazoa</taxon>
        <taxon>Cnidaria</taxon>
        <taxon>Anthozoa</taxon>
        <taxon>Hexacorallia</taxon>
        <taxon>Scleractinia</taxon>
        <taxon>Caryophylliina</taxon>
        <taxon>Caryophylliidae</taxon>
        <taxon>Desmophyllum</taxon>
    </lineage>
</organism>
<dbReference type="OrthoDB" id="10263978at2759"/>
<dbReference type="AlphaFoldDB" id="A0A9X0A2D0"/>
<evidence type="ECO:0000256" key="1">
    <source>
        <dbReference type="SAM" id="MobiDB-lite"/>
    </source>
</evidence>
<feature type="compositionally biased region" description="Polar residues" evidence="1">
    <location>
        <begin position="261"/>
        <end position="272"/>
    </location>
</feature>
<dbReference type="GO" id="GO:0007076">
    <property type="term" value="P:mitotic chromosome condensation"/>
    <property type="evidence" value="ECO:0007669"/>
    <property type="project" value="InterPro"/>
</dbReference>
<name>A0A9X0A2D0_9CNID</name>
<dbReference type="GO" id="GO:0010032">
    <property type="term" value="P:meiotic chromosome condensation"/>
    <property type="evidence" value="ECO:0007669"/>
    <property type="project" value="TreeGrafter"/>
</dbReference>
<accession>A0A9X0A2D0</accession>
<keyword evidence="3" id="KW-1185">Reference proteome</keyword>
<dbReference type="Proteomes" id="UP001163046">
    <property type="component" value="Unassembled WGS sequence"/>
</dbReference>
<reference evidence="2" key="1">
    <citation type="submission" date="2023-01" db="EMBL/GenBank/DDBJ databases">
        <title>Genome assembly of the deep-sea coral Lophelia pertusa.</title>
        <authorList>
            <person name="Herrera S."/>
            <person name="Cordes E."/>
        </authorList>
    </citation>
    <scope>NUCLEOTIDE SEQUENCE</scope>
    <source>
        <strain evidence="2">USNM1676648</strain>
        <tissue evidence="2">Polyp</tissue>
    </source>
</reference>
<feature type="region of interest" description="Disordered" evidence="1">
    <location>
        <begin position="173"/>
        <end position="193"/>
    </location>
</feature>
<feature type="region of interest" description="Disordered" evidence="1">
    <location>
        <begin position="227"/>
        <end position="272"/>
    </location>
</feature>
<dbReference type="GO" id="GO:0042393">
    <property type="term" value="F:histone binding"/>
    <property type="evidence" value="ECO:0007669"/>
    <property type="project" value="TreeGrafter"/>
</dbReference>
<dbReference type="EMBL" id="MU825402">
    <property type="protein sequence ID" value="KAJ7392193.1"/>
    <property type="molecule type" value="Genomic_DNA"/>
</dbReference>
<dbReference type="GO" id="GO:0000779">
    <property type="term" value="C:condensed chromosome, centromeric region"/>
    <property type="evidence" value="ECO:0007669"/>
    <property type="project" value="TreeGrafter"/>
</dbReference>
<protein>
    <submittedName>
        <fullName evidence="2">Condensin-2 complex subunit D3</fullName>
    </submittedName>
</protein>
<dbReference type="GO" id="GO:0000796">
    <property type="term" value="C:condensin complex"/>
    <property type="evidence" value="ECO:0007669"/>
    <property type="project" value="TreeGrafter"/>
</dbReference>